<dbReference type="InterPro" id="IPR025997">
    <property type="entry name" value="SBP_2_dom"/>
</dbReference>
<evidence type="ECO:0000313" key="5">
    <source>
        <dbReference type="EMBL" id="KAA1427837.1"/>
    </source>
</evidence>
<dbReference type="Gene3D" id="3.40.50.2300">
    <property type="match status" value="2"/>
</dbReference>
<sequence length="399" mass="41780">MITRLSQMITNLEAIVPTIKIHRRSVAALAAVLAGAASLSACGSSSESSSGSGPDISTLSQEGQARLELLYEGSGTSPATEAPKPEAGKDVWFIASGMSLELIAASAQGFEDAAEAVGWNAKVVDGKFQPSLWLTGIEQAIAARADGIVLYALDCAAVRNGLEAAKKARIPVVGVESEDCDPSLETVLTYADGDFPEFARQLGADQALWAAASANGKGTIIELRETDAAITLYQSDGVAATLEEECPDCKHVTVEFTAPEIGPALQQKVEQAILKNPDAIGMLVPYDDLLVAGVSSAIVSSGRGGQIKVISVGGTTAAFDLMRQNRGLNADIVFDPRWEGFAAVDWMNRLLHGETPTGESAPTGIGQQLVEQEDVPKEGKVAATVDYEAIYLESWGVDG</sequence>
<comment type="caution">
    <text evidence="5">The sequence shown here is derived from an EMBL/GenBank/DDBJ whole genome shotgun (WGS) entry which is preliminary data.</text>
</comment>
<gene>
    <name evidence="5" type="ORF">F0U47_10465</name>
</gene>
<dbReference type="AlphaFoldDB" id="A0A5B1M7I8"/>
<evidence type="ECO:0000256" key="2">
    <source>
        <dbReference type="ARBA" id="ARBA00007639"/>
    </source>
</evidence>
<accession>A0A5B1M7I8</accession>
<comment type="subcellular location">
    <subcellularLocation>
        <location evidence="1">Cell envelope</location>
    </subcellularLocation>
</comment>
<evidence type="ECO:0000313" key="6">
    <source>
        <dbReference type="Proteomes" id="UP000324351"/>
    </source>
</evidence>
<dbReference type="GO" id="GO:0030313">
    <property type="term" value="C:cell envelope"/>
    <property type="evidence" value="ECO:0007669"/>
    <property type="project" value="UniProtKB-SubCell"/>
</dbReference>
<dbReference type="EMBL" id="VUJW01000003">
    <property type="protein sequence ID" value="KAA1427837.1"/>
    <property type="molecule type" value="Genomic_DNA"/>
</dbReference>
<proteinExistence type="inferred from homology"/>
<organism evidence="5 6">
    <name type="scientific">Nocardioides antri</name>
    <dbReference type="NCBI Taxonomy" id="2607659"/>
    <lineage>
        <taxon>Bacteria</taxon>
        <taxon>Bacillati</taxon>
        <taxon>Actinomycetota</taxon>
        <taxon>Actinomycetes</taxon>
        <taxon>Propionibacteriales</taxon>
        <taxon>Nocardioidaceae</taxon>
        <taxon>Nocardioides</taxon>
    </lineage>
</organism>
<dbReference type="PANTHER" id="PTHR46847">
    <property type="entry name" value="D-ALLOSE-BINDING PERIPLASMIC PROTEIN-RELATED"/>
    <property type="match status" value="1"/>
</dbReference>
<name>A0A5B1M7I8_9ACTN</name>
<evidence type="ECO:0000259" key="4">
    <source>
        <dbReference type="Pfam" id="PF13407"/>
    </source>
</evidence>
<comment type="similarity">
    <text evidence="2">Belongs to the bacterial solute-binding protein 2 family.</text>
</comment>
<feature type="domain" description="Periplasmic binding protein" evidence="4">
    <location>
        <begin position="103"/>
        <end position="354"/>
    </location>
</feature>
<dbReference type="Pfam" id="PF13407">
    <property type="entry name" value="Peripla_BP_4"/>
    <property type="match status" value="1"/>
</dbReference>
<protein>
    <submittedName>
        <fullName evidence="5">Sugar ABC transporter substrate-binding protein</fullName>
    </submittedName>
</protein>
<dbReference type="GO" id="GO:0030246">
    <property type="term" value="F:carbohydrate binding"/>
    <property type="evidence" value="ECO:0007669"/>
    <property type="project" value="UniProtKB-ARBA"/>
</dbReference>
<reference evidence="5 6" key="1">
    <citation type="submission" date="2019-09" db="EMBL/GenBank/DDBJ databases">
        <title>Nocardioides panacisoli sp. nov., isolated from the soil of a ginseng field.</title>
        <authorList>
            <person name="Cho C."/>
        </authorList>
    </citation>
    <scope>NUCLEOTIDE SEQUENCE [LARGE SCALE GENOMIC DNA]</scope>
    <source>
        <strain evidence="5 6">BN140041</strain>
    </source>
</reference>
<keyword evidence="6" id="KW-1185">Reference proteome</keyword>
<reference evidence="5 6" key="2">
    <citation type="submission" date="2019-09" db="EMBL/GenBank/DDBJ databases">
        <authorList>
            <person name="Jin C."/>
        </authorList>
    </citation>
    <scope>NUCLEOTIDE SEQUENCE [LARGE SCALE GENOMIC DNA]</scope>
    <source>
        <strain evidence="5 6">BN140041</strain>
    </source>
</reference>
<evidence type="ECO:0000256" key="3">
    <source>
        <dbReference type="ARBA" id="ARBA00022729"/>
    </source>
</evidence>
<keyword evidence="3" id="KW-0732">Signal</keyword>
<dbReference type="Proteomes" id="UP000324351">
    <property type="component" value="Unassembled WGS sequence"/>
</dbReference>
<dbReference type="SUPFAM" id="SSF53822">
    <property type="entry name" value="Periplasmic binding protein-like I"/>
    <property type="match status" value="1"/>
</dbReference>
<dbReference type="PANTHER" id="PTHR46847:SF1">
    <property type="entry name" value="D-ALLOSE-BINDING PERIPLASMIC PROTEIN-RELATED"/>
    <property type="match status" value="1"/>
</dbReference>
<dbReference type="InterPro" id="IPR028082">
    <property type="entry name" value="Peripla_BP_I"/>
</dbReference>
<evidence type="ECO:0000256" key="1">
    <source>
        <dbReference type="ARBA" id="ARBA00004196"/>
    </source>
</evidence>